<accession>A0ABU2J7V2</accession>
<evidence type="ECO:0000313" key="3">
    <source>
        <dbReference type="Proteomes" id="UP001183176"/>
    </source>
</evidence>
<dbReference type="InterPro" id="IPR059186">
    <property type="entry name" value="SACTE_4363"/>
</dbReference>
<dbReference type="Proteomes" id="UP001183176">
    <property type="component" value="Unassembled WGS sequence"/>
</dbReference>
<evidence type="ECO:0000313" key="2">
    <source>
        <dbReference type="EMBL" id="MDT0260584.1"/>
    </source>
</evidence>
<evidence type="ECO:0008006" key="4">
    <source>
        <dbReference type="Google" id="ProtNLM"/>
    </source>
</evidence>
<dbReference type="InterPro" id="IPR012334">
    <property type="entry name" value="Pectin_lyas_fold"/>
</dbReference>
<comment type="caution">
    <text evidence="2">The sequence shown here is derived from an EMBL/GenBank/DDBJ whole genome shotgun (WGS) entry which is preliminary data.</text>
</comment>
<dbReference type="Gene3D" id="2.160.20.10">
    <property type="entry name" value="Single-stranded right-handed beta-helix, Pectin lyase-like"/>
    <property type="match status" value="1"/>
</dbReference>
<reference evidence="3" key="1">
    <citation type="submission" date="2023-07" db="EMBL/GenBank/DDBJ databases">
        <title>30 novel species of actinomycetes from the DSMZ collection.</title>
        <authorList>
            <person name="Nouioui I."/>
        </authorList>
    </citation>
    <scope>NUCLEOTIDE SEQUENCE [LARGE SCALE GENOMIC DNA]</scope>
    <source>
        <strain evidence="3">DSM 44399</strain>
    </source>
</reference>
<keyword evidence="3" id="KW-1185">Reference proteome</keyword>
<proteinExistence type="predicted"/>
<gene>
    <name evidence="2" type="ORF">RM423_04175</name>
</gene>
<protein>
    <recommendedName>
        <fullName evidence="4">Coagulation factor 5/8 type domain-containing protein</fullName>
    </recommendedName>
</protein>
<dbReference type="CDD" id="cd23669">
    <property type="entry name" value="GH55_SacteLam55A-like"/>
    <property type="match status" value="1"/>
</dbReference>
<organism evidence="2 3">
    <name type="scientific">Jatrophihabitans lederbergiae</name>
    <dbReference type="NCBI Taxonomy" id="3075547"/>
    <lineage>
        <taxon>Bacteria</taxon>
        <taxon>Bacillati</taxon>
        <taxon>Actinomycetota</taxon>
        <taxon>Actinomycetes</taxon>
        <taxon>Jatrophihabitantales</taxon>
        <taxon>Jatrophihabitantaceae</taxon>
        <taxon>Jatrophihabitans</taxon>
    </lineage>
</organism>
<feature type="region of interest" description="Disordered" evidence="1">
    <location>
        <begin position="1"/>
        <end position="60"/>
    </location>
</feature>
<feature type="compositionally biased region" description="Low complexity" evidence="1">
    <location>
        <begin position="1"/>
        <end position="40"/>
    </location>
</feature>
<dbReference type="InterPro" id="IPR011050">
    <property type="entry name" value="Pectin_lyase_fold/virulence"/>
</dbReference>
<name>A0ABU2J7V2_9ACTN</name>
<dbReference type="SUPFAM" id="SSF51126">
    <property type="entry name" value="Pectin lyase-like"/>
    <property type="match status" value="1"/>
</dbReference>
<sequence length="600" mass="63842">MATAAAVSVTGVTNAATSNAASPKSAAAAAQKSAQKSAQPGQPDFGPNVTIFDPSTPAGDVQAAMDRTNAQMQNNEFGTERYAFLFKPGAYRVNAQLGYYTTVAGLGQNPDDVTINGGMTVWAQNRFSDNRSSLTNFWRSAENLAIMPDGGTDWWAVSQAAPLRRVDIKGQLGLFDYLGGYASGGFIADSHVDSTVINAPQQQWLTRDSSIGSWSNGVWNQVFAGVQGAPPQSFPNPPYTTLPTDPVSREKPYLYIDAQGKYNVFVPTARRNSSGTSWANGSTPGQSLPIGDFFIAKPSDSVSAINSALSRGKNLILTPGVYHVGQSIKVKRADTIVLGMGMATIEPDNGVVPMTVADVAGVDISGLIFDAGPVNSPALLRFGTQHGNRTARAHNHWSDPADPSGIQDVFFRIGGAHLGKATDSLVVNSSDVVLDDIWAWRADHGSGVGWTSNTADTGVLVNGDNVTATGLFVEHFQKYDVIWNGENGRTVMFQNEMPYDPPNQAAWQHDGVLGYGAYKVGDNVKTHEGWGMGSYCFFNVNPSIHASHAFEVPVTPGVKLHDILTVSLNNAGTIDHVVNDYGPPTDANTSPSDVVEYPAP</sequence>
<evidence type="ECO:0000256" key="1">
    <source>
        <dbReference type="SAM" id="MobiDB-lite"/>
    </source>
</evidence>
<feature type="region of interest" description="Disordered" evidence="1">
    <location>
        <begin position="580"/>
        <end position="600"/>
    </location>
</feature>
<dbReference type="EMBL" id="JAVREH010000004">
    <property type="protein sequence ID" value="MDT0260584.1"/>
    <property type="molecule type" value="Genomic_DNA"/>
</dbReference>